<evidence type="ECO:0000259" key="2">
    <source>
        <dbReference type="PROSITE" id="PS51471"/>
    </source>
</evidence>
<feature type="domain" description="Fe2OG dioxygenase" evidence="2">
    <location>
        <begin position="173"/>
        <end position="285"/>
    </location>
</feature>
<keyword evidence="1" id="KW-0560">Oxidoreductase</keyword>
<dbReference type="AlphaFoldDB" id="A0A6I6IL25"/>
<dbReference type="InterPro" id="IPR056470">
    <property type="entry name" value="BesD/HalB-like"/>
</dbReference>
<name>A0A6I6IL25_9RHOB</name>
<dbReference type="Proteomes" id="UP000428330">
    <property type="component" value="Chromosome"/>
</dbReference>
<reference evidence="4" key="1">
    <citation type="submission" date="2018-12" db="EMBL/GenBank/DDBJ databases">
        <title>Complete genome sequence of Roseovarius sp. MME-070.</title>
        <authorList>
            <person name="Nam Y.-D."/>
            <person name="Kang J."/>
            <person name="Chung W.-H."/>
            <person name="Park Y.S."/>
        </authorList>
    </citation>
    <scope>NUCLEOTIDE SEQUENCE [LARGE SCALE GENOMIC DNA]</scope>
    <source>
        <strain evidence="4">MME-070</strain>
    </source>
</reference>
<evidence type="ECO:0000313" key="3">
    <source>
        <dbReference type="EMBL" id="QGX97740.1"/>
    </source>
</evidence>
<sequence length="303" mass="34008">MNFRRLIPCGIGRVLFAGLPRVCQASRVLWAFQRRCRMQPEDIINLDAYPIADRNAPERKALIQRLRAELADKQYVSLPDFIRPEARAQAVADAMEALPRAHPNCADRSCYLHRQGDASLPPDHPRNIMLKSSTRMLAYDRFSDESPVKTLYHWAPVREMVTEVVGAQALYDSADPCQPVNLLCYEPGDQSAWHFDSDNAFTMTLMLQAADRGGEFEMVPNTRSDDDQNYDYVAQVVTGARPQDTVAVAREVGSLCIFRGCNSVHRVSPVEGETTRIMAVFVYEDAPGVVGDPKVNETIYGRV</sequence>
<dbReference type="SUPFAM" id="SSF51197">
    <property type="entry name" value="Clavaminate synthase-like"/>
    <property type="match status" value="1"/>
</dbReference>
<dbReference type="PROSITE" id="PS51471">
    <property type="entry name" value="FE2OG_OXY"/>
    <property type="match status" value="1"/>
</dbReference>
<dbReference type="GO" id="GO:0016491">
    <property type="term" value="F:oxidoreductase activity"/>
    <property type="evidence" value="ECO:0007669"/>
    <property type="project" value="UniProtKB-KW"/>
</dbReference>
<dbReference type="EMBL" id="CP034348">
    <property type="protein sequence ID" value="QGX97740.1"/>
    <property type="molecule type" value="Genomic_DNA"/>
</dbReference>
<keyword evidence="1" id="KW-0408">Iron</keyword>
<proteinExistence type="inferred from homology"/>
<evidence type="ECO:0000256" key="1">
    <source>
        <dbReference type="RuleBase" id="RU003682"/>
    </source>
</evidence>
<dbReference type="Pfam" id="PF23169">
    <property type="entry name" value="HalD"/>
    <property type="match status" value="1"/>
</dbReference>
<dbReference type="InterPro" id="IPR005123">
    <property type="entry name" value="Oxoglu/Fe-dep_dioxygenase_dom"/>
</dbReference>
<protein>
    <submittedName>
        <fullName evidence="3">2OG-Fe(II) oxygenase</fullName>
    </submittedName>
</protein>
<comment type="similarity">
    <text evidence="1">Belongs to the iron/ascorbate-dependent oxidoreductase family.</text>
</comment>
<evidence type="ECO:0000313" key="4">
    <source>
        <dbReference type="Proteomes" id="UP000428330"/>
    </source>
</evidence>
<organism evidence="3 4">
    <name type="scientific">Roseovarius faecimaris</name>
    <dbReference type="NCBI Taxonomy" id="2494550"/>
    <lineage>
        <taxon>Bacteria</taxon>
        <taxon>Pseudomonadati</taxon>
        <taxon>Pseudomonadota</taxon>
        <taxon>Alphaproteobacteria</taxon>
        <taxon>Rhodobacterales</taxon>
        <taxon>Roseobacteraceae</taxon>
        <taxon>Roseovarius</taxon>
    </lineage>
</organism>
<keyword evidence="1" id="KW-0479">Metal-binding</keyword>
<dbReference type="KEGG" id="rom:EI983_05375"/>
<accession>A0A6I6IL25</accession>
<gene>
    <name evidence="3" type="ORF">EI983_05375</name>
</gene>
<dbReference type="Gene3D" id="2.60.120.620">
    <property type="entry name" value="q2cbj1_9rhob like domain"/>
    <property type="match status" value="1"/>
</dbReference>
<keyword evidence="4" id="KW-1185">Reference proteome</keyword>
<dbReference type="GO" id="GO:0046872">
    <property type="term" value="F:metal ion binding"/>
    <property type="evidence" value="ECO:0007669"/>
    <property type="project" value="UniProtKB-KW"/>
</dbReference>